<dbReference type="PANTHER" id="PTHR42837:SF2">
    <property type="entry name" value="MEMBRANE METALLOPROTEASE ARASP2, CHLOROPLASTIC-RELATED"/>
    <property type="match status" value="1"/>
</dbReference>
<dbReference type="Pfam" id="PF17820">
    <property type="entry name" value="PDZ_6"/>
    <property type="match status" value="1"/>
</dbReference>
<evidence type="ECO:0000259" key="15">
    <source>
        <dbReference type="SMART" id="SM00228"/>
    </source>
</evidence>
<dbReference type="CDD" id="cd06163">
    <property type="entry name" value="S2P-M50_PDZ_RseP-like"/>
    <property type="match status" value="1"/>
</dbReference>
<dbReference type="PANTHER" id="PTHR42837">
    <property type="entry name" value="REGULATOR OF SIGMA-E PROTEASE RSEP"/>
    <property type="match status" value="1"/>
</dbReference>
<dbReference type="SMART" id="SM00228">
    <property type="entry name" value="PDZ"/>
    <property type="match status" value="1"/>
</dbReference>
<evidence type="ECO:0000256" key="4">
    <source>
        <dbReference type="ARBA" id="ARBA00019897"/>
    </source>
</evidence>
<feature type="transmembrane region" description="Helical" evidence="14">
    <location>
        <begin position="374"/>
        <end position="395"/>
    </location>
</feature>
<dbReference type="Pfam" id="PF02163">
    <property type="entry name" value="Peptidase_M50"/>
    <property type="match status" value="1"/>
</dbReference>
<dbReference type="GO" id="GO:0016020">
    <property type="term" value="C:membrane"/>
    <property type="evidence" value="ECO:0007669"/>
    <property type="project" value="UniProtKB-SubCell"/>
</dbReference>
<evidence type="ECO:0000256" key="3">
    <source>
        <dbReference type="ARBA" id="ARBA00007931"/>
    </source>
</evidence>
<dbReference type="InterPro" id="IPR041489">
    <property type="entry name" value="PDZ_6"/>
</dbReference>
<keyword evidence="8" id="KW-0862">Zinc</keyword>
<dbReference type="STRING" id="571915.CMUST_09495"/>
<keyword evidence="10" id="KW-0482">Metalloprotease</keyword>
<keyword evidence="5 16" id="KW-0645">Protease</keyword>
<evidence type="ECO:0000256" key="1">
    <source>
        <dbReference type="ARBA" id="ARBA00001947"/>
    </source>
</evidence>
<evidence type="ECO:0000256" key="5">
    <source>
        <dbReference type="ARBA" id="ARBA00022670"/>
    </source>
</evidence>
<accession>A0A0G3H0E1</accession>
<evidence type="ECO:0000256" key="11">
    <source>
        <dbReference type="ARBA" id="ARBA00023136"/>
    </source>
</evidence>
<comment type="similarity">
    <text evidence="3">Belongs to the peptidase M50B family.</text>
</comment>
<dbReference type="OrthoDB" id="9782003at2"/>
<dbReference type="GO" id="GO:0006508">
    <property type="term" value="P:proteolysis"/>
    <property type="evidence" value="ECO:0007669"/>
    <property type="project" value="UniProtKB-KW"/>
</dbReference>
<proteinExistence type="inferred from homology"/>
<keyword evidence="11 14" id="KW-0472">Membrane</keyword>
<evidence type="ECO:0000313" key="16">
    <source>
        <dbReference type="EMBL" id="AKK06215.1"/>
    </source>
</evidence>
<dbReference type="InterPro" id="IPR004387">
    <property type="entry name" value="Pept_M50_Zn"/>
</dbReference>
<dbReference type="EMBL" id="CP011542">
    <property type="protein sequence ID" value="AKK06215.1"/>
    <property type="molecule type" value="Genomic_DNA"/>
</dbReference>
<evidence type="ECO:0000313" key="17">
    <source>
        <dbReference type="Proteomes" id="UP000035199"/>
    </source>
</evidence>
<feature type="transmembrane region" description="Helical" evidence="14">
    <location>
        <begin position="314"/>
        <end position="332"/>
    </location>
</feature>
<evidence type="ECO:0000256" key="13">
    <source>
        <dbReference type="ARBA" id="ARBA00033476"/>
    </source>
</evidence>
<dbReference type="Gene3D" id="2.30.42.10">
    <property type="match status" value="1"/>
</dbReference>
<gene>
    <name evidence="16" type="ORF">CMUST_09495</name>
</gene>
<dbReference type="Proteomes" id="UP000035199">
    <property type="component" value="Chromosome"/>
</dbReference>
<dbReference type="RefSeq" id="WP_047262284.1">
    <property type="nucleotide sequence ID" value="NZ_CP011542.1"/>
</dbReference>
<evidence type="ECO:0000256" key="14">
    <source>
        <dbReference type="SAM" id="Phobius"/>
    </source>
</evidence>
<evidence type="ECO:0000256" key="8">
    <source>
        <dbReference type="ARBA" id="ARBA00022833"/>
    </source>
</evidence>
<dbReference type="SUPFAM" id="SSF50156">
    <property type="entry name" value="PDZ domain-like"/>
    <property type="match status" value="1"/>
</dbReference>
<dbReference type="InterPro" id="IPR001478">
    <property type="entry name" value="PDZ"/>
</dbReference>
<name>A0A0G3H0E1_9CORY</name>
<evidence type="ECO:0000256" key="2">
    <source>
        <dbReference type="ARBA" id="ARBA00004141"/>
    </source>
</evidence>
<evidence type="ECO:0000256" key="12">
    <source>
        <dbReference type="ARBA" id="ARBA00032214"/>
    </source>
</evidence>
<dbReference type="InterPro" id="IPR008915">
    <property type="entry name" value="Peptidase_M50"/>
</dbReference>
<dbReference type="GO" id="GO:0004222">
    <property type="term" value="F:metalloendopeptidase activity"/>
    <property type="evidence" value="ECO:0007669"/>
    <property type="project" value="InterPro"/>
</dbReference>
<sequence length="402" mass="42348">MSYLLGVFIFAVGIAATIALHEWGHFATARFFGMKVRRFFVGFGPTVWSVKRGETVYGFKAIPLGGFCDIAGMTNQDELTAAEKPHAMIFKPWWQRIIVLLGGIIVNVIVALVILYGLAVTSGLPNNNVDTTATIGEINCVAPKQLDVQTLAPCSGAGPAAKAGLQVGDRVLAVDDTTVGSFVELRDYVMQKPNEQIVLHIERNGKPLDVPIQVESASRLNPAGEEVTVGAIGVASAPLELFISYGPIDAVGATVGFAGSLTSATLSGLASFPQKIPGVAASIFGAEREVDGPISVVGASHVGGVLAERSAWPMFFLMLASLNFFLAFFNLIPLPPLDGGHIAVVMYEKIRDLLRKLRGLAPAGPADYEKLVPVTMAVAAVLIGVGAIVIIADVVNPVNIFG</sequence>
<comment type="subcellular location">
    <subcellularLocation>
        <location evidence="2">Membrane</location>
        <topology evidence="2">Multi-pass membrane protein</topology>
    </subcellularLocation>
</comment>
<feature type="transmembrane region" description="Helical" evidence="14">
    <location>
        <begin position="93"/>
        <end position="118"/>
    </location>
</feature>
<dbReference type="PATRIC" id="fig|571915.4.peg.2010"/>
<dbReference type="KEGG" id="cmv:CMUST_09495"/>
<evidence type="ECO:0000256" key="9">
    <source>
        <dbReference type="ARBA" id="ARBA00022989"/>
    </source>
</evidence>
<evidence type="ECO:0000256" key="10">
    <source>
        <dbReference type="ARBA" id="ARBA00023049"/>
    </source>
</evidence>
<evidence type="ECO:0000256" key="7">
    <source>
        <dbReference type="ARBA" id="ARBA00022801"/>
    </source>
</evidence>
<keyword evidence="17" id="KW-1185">Reference proteome</keyword>
<comment type="cofactor">
    <cofactor evidence="1">
        <name>Zn(2+)</name>
        <dbReference type="ChEBI" id="CHEBI:29105"/>
    </cofactor>
</comment>
<reference evidence="16 17" key="1">
    <citation type="journal article" date="2015" name="Genome Announc.">
        <title>Complete Genome Sequence of the Type Strain Corynebacterium mustelae DSM 45274, Isolated from Various Tissues of a Male Ferret with Lethal Sepsis.</title>
        <authorList>
            <person name="Ruckert C."/>
            <person name="Eimer J."/>
            <person name="Winkler A."/>
            <person name="Tauch A."/>
        </authorList>
    </citation>
    <scope>NUCLEOTIDE SEQUENCE [LARGE SCALE GENOMIC DNA]</scope>
    <source>
        <strain evidence="16 17">DSM 45274</strain>
    </source>
</reference>
<dbReference type="AlphaFoldDB" id="A0A0G3H0E1"/>
<keyword evidence="6 14" id="KW-0812">Transmembrane</keyword>
<dbReference type="InterPro" id="IPR036034">
    <property type="entry name" value="PDZ_sf"/>
</dbReference>
<reference evidence="17" key="2">
    <citation type="submission" date="2015-05" db="EMBL/GenBank/DDBJ databases">
        <title>Complete genome sequence of Corynebacterium mustelae DSM 45274, isolated from various tissues of a male ferret with lethal sepsis.</title>
        <authorList>
            <person name="Ruckert C."/>
            <person name="Albersmeier A."/>
            <person name="Winkler A."/>
            <person name="Tauch A."/>
        </authorList>
    </citation>
    <scope>NUCLEOTIDE SEQUENCE [LARGE SCALE GENOMIC DNA]</scope>
    <source>
        <strain evidence="17">DSM 45274</strain>
    </source>
</reference>
<feature type="domain" description="PDZ" evidence="15">
    <location>
        <begin position="114"/>
        <end position="205"/>
    </location>
</feature>
<keyword evidence="7" id="KW-0378">Hydrolase</keyword>
<organism evidence="16 17">
    <name type="scientific">Corynebacterium mustelae</name>
    <dbReference type="NCBI Taxonomy" id="571915"/>
    <lineage>
        <taxon>Bacteria</taxon>
        <taxon>Bacillati</taxon>
        <taxon>Actinomycetota</taxon>
        <taxon>Actinomycetes</taxon>
        <taxon>Mycobacteriales</taxon>
        <taxon>Corynebacteriaceae</taxon>
        <taxon>Corynebacterium</taxon>
    </lineage>
</organism>
<protein>
    <recommendedName>
        <fullName evidence="4">Zinc metalloprotease Rip1</fullName>
    </recommendedName>
    <alternativeName>
        <fullName evidence="12">S2P endopeptidase</fullName>
    </alternativeName>
    <alternativeName>
        <fullName evidence="13">Site-2-type intramembrane protease</fullName>
    </alternativeName>
</protein>
<dbReference type="CDD" id="cd23081">
    <property type="entry name" value="cpPDZ_EcRseP-like"/>
    <property type="match status" value="1"/>
</dbReference>
<keyword evidence="9 14" id="KW-1133">Transmembrane helix</keyword>
<evidence type="ECO:0000256" key="6">
    <source>
        <dbReference type="ARBA" id="ARBA00022692"/>
    </source>
</evidence>